<dbReference type="AlphaFoldDB" id="I6CGW0"/>
<keyword evidence="1" id="KW-0732">Signal</keyword>
<reference evidence="2 3" key="1">
    <citation type="submission" date="2012-03" db="EMBL/GenBank/DDBJ databases">
        <authorList>
            <person name="Rasko D."/>
            <person name="Redman J."/>
            <person name="Daugherty S.C."/>
            <person name="Tallon L."/>
            <person name="Sadzewicz L."/>
            <person name="Jones K."/>
            <person name="Santana-Cruz I."/>
            <person name="Liu X."/>
        </authorList>
    </citation>
    <scope>NUCLEOTIDE SEQUENCE [LARGE SCALE GENOMIC DNA]</scope>
    <source>
        <strain evidence="2 3">K-315</strain>
    </source>
</reference>
<organism evidence="2 3">
    <name type="scientific">Shigella flexneri K-315</name>
    <dbReference type="NCBI Taxonomy" id="766150"/>
    <lineage>
        <taxon>Bacteria</taxon>
        <taxon>Pseudomonadati</taxon>
        <taxon>Pseudomonadota</taxon>
        <taxon>Gammaproteobacteria</taxon>
        <taxon>Enterobacterales</taxon>
        <taxon>Enterobacteriaceae</taxon>
        <taxon>Shigella</taxon>
    </lineage>
</organism>
<accession>I6CGW0</accession>
<dbReference type="EMBL" id="AKMY01000063">
    <property type="protein sequence ID" value="EIQ18752.1"/>
    <property type="molecule type" value="Genomic_DNA"/>
</dbReference>
<sequence>MPCFTAMRAEIALMSGSAFAVTHHAFSSGAGRTSDGNGSHASTLKSPSYTKSVSWQHYPGIAQYSPCEINHGLCDITFRNQLPELGAVYRFQDALLLKPSRRCACGNG</sequence>
<name>I6CGW0_SHIFL</name>
<proteinExistence type="predicted"/>
<dbReference type="Proteomes" id="UP000005407">
    <property type="component" value="Unassembled WGS sequence"/>
</dbReference>
<dbReference type="PATRIC" id="fig|766150.3.peg.3473"/>
<evidence type="ECO:0000313" key="2">
    <source>
        <dbReference type="EMBL" id="EIQ18752.1"/>
    </source>
</evidence>
<protein>
    <submittedName>
        <fullName evidence="2">Putative IS1 encoded protein</fullName>
    </submittedName>
</protein>
<evidence type="ECO:0000313" key="3">
    <source>
        <dbReference type="Proteomes" id="UP000005407"/>
    </source>
</evidence>
<gene>
    <name evidence="2" type="ORF">SFK315_3568</name>
</gene>
<feature type="signal peptide" evidence="1">
    <location>
        <begin position="1"/>
        <end position="20"/>
    </location>
</feature>
<evidence type="ECO:0000256" key="1">
    <source>
        <dbReference type="SAM" id="SignalP"/>
    </source>
</evidence>
<feature type="chain" id="PRO_5003702959" evidence="1">
    <location>
        <begin position="21"/>
        <end position="108"/>
    </location>
</feature>
<comment type="caution">
    <text evidence="2">The sequence shown here is derived from an EMBL/GenBank/DDBJ whole genome shotgun (WGS) entry which is preliminary data.</text>
</comment>